<protein>
    <submittedName>
        <fullName evidence="2">Uncharacterized protein</fullName>
    </submittedName>
</protein>
<reference evidence="2" key="1">
    <citation type="submission" date="2023-03" db="EMBL/GenBank/DDBJ databases">
        <title>Massive genome expansion in bonnet fungi (Mycena s.s.) driven by repeated elements and novel gene families across ecological guilds.</title>
        <authorList>
            <consortium name="Lawrence Berkeley National Laboratory"/>
            <person name="Harder C.B."/>
            <person name="Miyauchi S."/>
            <person name="Viragh M."/>
            <person name="Kuo A."/>
            <person name="Thoen E."/>
            <person name="Andreopoulos B."/>
            <person name="Lu D."/>
            <person name="Skrede I."/>
            <person name="Drula E."/>
            <person name="Henrissat B."/>
            <person name="Morin E."/>
            <person name="Kohler A."/>
            <person name="Barry K."/>
            <person name="LaButti K."/>
            <person name="Morin E."/>
            <person name="Salamov A."/>
            <person name="Lipzen A."/>
            <person name="Mereny Z."/>
            <person name="Hegedus B."/>
            <person name="Baldrian P."/>
            <person name="Stursova M."/>
            <person name="Weitz H."/>
            <person name="Taylor A."/>
            <person name="Grigoriev I.V."/>
            <person name="Nagy L.G."/>
            <person name="Martin F."/>
            <person name="Kauserud H."/>
        </authorList>
    </citation>
    <scope>NUCLEOTIDE SEQUENCE</scope>
    <source>
        <strain evidence="2">CBHHK182m</strain>
    </source>
</reference>
<organism evidence="2 3">
    <name type="scientific">Mycena metata</name>
    <dbReference type="NCBI Taxonomy" id="1033252"/>
    <lineage>
        <taxon>Eukaryota</taxon>
        <taxon>Fungi</taxon>
        <taxon>Dikarya</taxon>
        <taxon>Basidiomycota</taxon>
        <taxon>Agaricomycotina</taxon>
        <taxon>Agaricomycetes</taxon>
        <taxon>Agaricomycetidae</taxon>
        <taxon>Agaricales</taxon>
        <taxon>Marasmiineae</taxon>
        <taxon>Mycenaceae</taxon>
        <taxon>Mycena</taxon>
    </lineage>
</organism>
<feature type="region of interest" description="Disordered" evidence="1">
    <location>
        <begin position="1"/>
        <end position="62"/>
    </location>
</feature>
<gene>
    <name evidence="2" type="ORF">B0H16DRAFT_1781961</name>
</gene>
<dbReference type="EMBL" id="JARKIB010000194">
    <property type="protein sequence ID" value="KAJ7725472.1"/>
    <property type="molecule type" value="Genomic_DNA"/>
</dbReference>
<evidence type="ECO:0000313" key="3">
    <source>
        <dbReference type="Proteomes" id="UP001215598"/>
    </source>
</evidence>
<dbReference type="AlphaFoldDB" id="A0AAD7HPT1"/>
<sequence length="271" mass="30894">MTKKTRKRPPKDSDTYSPGLSKEDKARNHRQAQKSYYERNPLAREKHRAKMAANRKATKELKRRAAKGYIRRRLSTPSWGNLELPPRTEMRTEPRAECNTIYSARSRERIAVEEGIAIDALVALSLSRTHHVAEEWPRPGSDSIMERAMALTSSSPTSPPASLQPAAGNAANAGAENAGQAVREALDAVAELNQDHPLERGWRRRSSSDYYRTFWTRGDHHRFLGDFLSLDSYVAVRRWRLHTFNCTTYDETGEPLESHNTFYSRWPTGIS</sequence>
<evidence type="ECO:0000313" key="2">
    <source>
        <dbReference type="EMBL" id="KAJ7725472.1"/>
    </source>
</evidence>
<keyword evidence="3" id="KW-1185">Reference proteome</keyword>
<comment type="caution">
    <text evidence="2">The sequence shown here is derived from an EMBL/GenBank/DDBJ whole genome shotgun (WGS) entry which is preliminary data.</text>
</comment>
<proteinExistence type="predicted"/>
<evidence type="ECO:0000256" key="1">
    <source>
        <dbReference type="SAM" id="MobiDB-lite"/>
    </source>
</evidence>
<name>A0AAD7HPT1_9AGAR</name>
<dbReference type="Proteomes" id="UP001215598">
    <property type="component" value="Unassembled WGS sequence"/>
</dbReference>
<accession>A0AAD7HPT1</accession>